<organism evidence="2">
    <name type="scientific">Anopheles darlingi</name>
    <name type="common">Mosquito</name>
    <dbReference type="NCBI Taxonomy" id="43151"/>
    <lineage>
        <taxon>Eukaryota</taxon>
        <taxon>Metazoa</taxon>
        <taxon>Ecdysozoa</taxon>
        <taxon>Arthropoda</taxon>
        <taxon>Hexapoda</taxon>
        <taxon>Insecta</taxon>
        <taxon>Pterygota</taxon>
        <taxon>Neoptera</taxon>
        <taxon>Endopterygota</taxon>
        <taxon>Diptera</taxon>
        <taxon>Nematocera</taxon>
        <taxon>Culicoidea</taxon>
        <taxon>Culicidae</taxon>
        <taxon>Anophelinae</taxon>
        <taxon>Anopheles</taxon>
    </lineage>
</organism>
<dbReference type="EMBL" id="GGFL01015930">
    <property type="protein sequence ID" value="MBW80108.1"/>
    <property type="molecule type" value="Transcribed_RNA"/>
</dbReference>
<accession>A0A2M4DSG4</accession>
<proteinExistence type="predicted"/>
<evidence type="ECO:0000256" key="1">
    <source>
        <dbReference type="SAM" id="MobiDB-lite"/>
    </source>
</evidence>
<dbReference type="AlphaFoldDB" id="A0A2M4DSG4"/>
<sequence length="75" mass="8366">MPSRSLSVTASGWLVTSPARAGDYTPSAPSSRGQHQARQIEVIGSKTRHTLRLRAGDRHLHHSARWRHRGHHRSG</sequence>
<protein>
    <submittedName>
        <fullName evidence="2">Putative secreted protein</fullName>
    </submittedName>
</protein>
<reference evidence="2" key="1">
    <citation type="submission" date="2018-01" db="EMBL/GenBank/DDBJ databases">
        <title>An insight into the sialome of Amazonian anophelines.</title>
        <authorList>
            <person name="Ribeiro J.M."/>
            <person name="Scarpassa V."/>
            <person name="Calvo E."/>
        </authorList>
    </citation>
    <scope>NUCLEOTIDE SEQUENCE</scope>
</reference>
<feature type="compositionally biased region" description="Polar residues" evidence="1">
    <location>
        <begin position="27"/>
        <end position="37"/>
    </location>
</feature>
<evidence type="ECO:0000313" key="2">
    <source>
        <dbReference type="EMBL" id="MBW80108.1"/>
    </source>
</evidence>
<name>A0A2M4DSG4_ANODA</name>
<feature type="region of interest" description="Disordered" evidence="1">
    <location>
        <begin position="17"/>
        <end position="37"/>
    </location>
</feature>